<accession>A0ABN9RLD3</accession>
<proteinExistence type="inferred from homology"/>
<protein>
    <recommendedName>
        <fullName evidence="2">Peroxisomal membrane protein PEX16</fullName>
    </recommendedName>
</protein>
<comment type="similarity">
    <text evidence="1 2">Belongs to the peroxin-16 family.</text>
</comment>
<comment type="caution">
    <text evidence="3">The sequence shown here is derived from an EMBL/GenBank/DDBJ whole genome shotgun (WGS) entry which is preliminary data.</text>
</comment>
<feature type="non-terminal residue" evidence="3">
    <location>
        <position position="1"/>
    </location>
</feature>
<comment type="subcellular location">
    <subcellularLocation>
        <location evidence="2">Peroxisome membrane</location>
    </subcellularLocation>
</comment>
<keyword evidence="2" id="KW-0576">Peroxisome</keyword>
<sequence length="241" mass="26542">QVLLEMWALRRGGCPERALRLCARVEAAKLLLKLALRRQTPFAFYVDEAALDEAEPPSGAGAQAPLQAAPAQDAFVGRRTGRTLTALGPHAAHRGSALGVARSLGNIVADRSPGSLQTLVAEVLFHGRPFVHLMMLIQRGRRSWAAWFVAVLLDRLSLGLLTSAVRPRPNSRAAALELAELRRRRWLQAWALARSPAFELLLRRPAERLDRILKRIPIVNLFNFLELGLALQPLYSSSSAS</sequence>
<organism evidence="3 4">
    <name type="scientific">Prorocentrum cordatum</name>
    <dbReference type="NCBI Taxonomy" id="2364126"/>
    <lineage>
        <taxon>Eukaryota</taxon>
        <taxon>Sar</taxon>
        <taxon>Alveolata</taxon>
        <taxon>Dinophyceae</taxon>
        <taxon>Prorocentrales</taxon>
        <taxon>Prorocentraceae</taxon>
        <taxon>Prorocentrum</taxon>
    </lineage>
</organism>
<dbReference type="PANTHER" id="PTHR13299:SF0">
    <property type="entry name" value="PEROXISOMAL MEMBRANE PROTEIN PEX16"/>
    <property type="match status" value="1"/>
</dbReference>
<keyword evidence="4" id="KW-1185">Reference proteome</keyword>
<dbReference type="Pfam" id="PF08610">
    <property type="entry name" value="Pex16"/>
    <property type="match status" value="1"/>
</dbReference>
<gene>
    <name evidence="3" type="ORF">PCOR1329_LOCUS21807</name>
</gene>
<dbReference type="EMBL" id="CAUYUJ010007213">
    <property type="protein sequence ID" value="CAK0819969.1"/>
    <property type="molecule type" value="Genomic_DNA"/>
</dbReference>
<reference evidence="3" key="1">
    <citation type="submission" date="2023-10" db="EMBL/GenBank/DDBJ databases">
        <authorList>
            <person name="Chen Y."/>
            <person name="Shah S."/>
            <person name="Dougan E. K."/>
            <person name="Thang M."/>
            <person name="Chan C."/>
        </authorList>
    </citation>
    <scope>NUCLEOTIDE SEQUENCE [LARGE SCALE GENOMIC DNA]</scope>
</reference>
<evidence type="ECO:0000313" key="4">
    <source>
        <dbReference type="Proteomes" id="UP001189429"/>
    </source>
</evidence>
<dbReference type="InterPro" id="IPR013919">
    <property type="entry name" value="Pex16"/>
</dbReference>
<evidence type="ECO:0000256" key="1">
    <source>
        <dbReference type="ARBA" id="ARBA00009505"/>
    </source>
</evidence>
<dbReference type="PANTHER" id="PTHR13299">
    <property type="entry name" value="PEROXISOMAL MEMBRANE PROTEIN PEX16"/>
    <property type="match status" value="1"/>
</dbReference>
<keyword evidence="2" id="KW-0962">Peroxisome biogenesis</keyword>
<name>A0ABN9RLD3_9DINO</name>
<evidence type="ECO:0000313" key="3">
    <source>
        <dbReference type="EMBL" id="CAK0819969.1"/>
    </source>
</evidence>
<evidence type="ECO:0000256" key="2">
    <source>
        <dbReference type="RuleBase" id="RU365003"/>
    </source>
</evidence>
<dbReference type="Proteomes" id="UP001189429">
    <property type="component" value="Unassembled WGS sequence"/>
</dbReference>